<dbReference type="CDD" id="cd03019">
    <property type="entry name" value="DsbA_DsbA"/>
    <property type="match status" value="1"/>
</dbReference>
<dbReference type="EMBL" id="JNUR01000007">
    <property type="protein sequence ID" value="KPH51095.1"/>
    <property type="molecule type" value="Genomic_DNA"/>
</dbReference>
<proteinExistence type="inferred from homology"/>
<evidence type="ECO:0000256" key="2">
    <source>
        <dbReference type="ARBA" id="ARBA00013831"/>
    </source>
</evidence>
<dbReference type="SUPFAM" id="SSF52833">
    <property type="entry name" value="Thioredoxin-like"/>
    <property type="match status" value="1"/>
</dbReference>
<dbReference type="Proteomes" id="UP000037800">
    <property type="component" value="Unassembled WGS sequence"/>
</dbReference>
<feature type="domain" description="DSBA-like thioredoxin" evidence="7">
    <location>
        <begin position="114"/>
        <end position="200"/>
    </location>
</feature>
<dbReference type="InterPro" id="IPR001853">
    <property type="entry name" value="DSBA-like_thioredoxin_dom"/>
</dbReference>
<protein>
    <recommendedName>
        <fullName evidence="2">Thiol:disulfide interchange protein DsbA</fullName>
    </recommendedName>
</protein>
<sequence>MKFLKLCLIGFCLVATQLVANGLQEGKDYILLDKPIANMDNTVLEIYNIGCPHCAYYNENFLPNLLEFLPENVEFLPYHIAAPIEIHQEMSKILVVALSKDKQNNTSTKSPNALYKKVLNYYFDAIHKEKRNWKNPQDFASKGLEIIGIDEVEYQKILETKEAKEMLQKWQSLIEYANIQGVPSFIVNGKYMVSSQNLKGTEDFIYKIDYLLEKK</sequence>
<evidence type="ECO:0000259" key="7">
    <source>
        <dbReference type="Pfam" id="PF01323"/>
    </source>
</evidence>
<dbReference type="PANTHER" id="PTHR35891">
    <property type="entry name" value="THIOL:DISULFIDE INTERCHANGE PROTEIN DSBA"/>
    <property type="match status" value="1"/>
</dbReference>
<dbReference type="AlphaFoldDB" id="A0A0N1MR98"/>
<evidence type="ECO:0000256" key="6">
    <source>
        <dbReference type="SAM" id="SignalP"/>
    </source>
</evidence>
<evidence type="ECO:0000313" key="8">
    <source>
        <dbReference type="EMBL" id="KPH51095.1"/>
    </source>
</evidence>
<reference evidence="10 11" key="1">
    <citation type="submission" date="2014-06" db="EMBL/GenBank/DDBJ databases">
        <title>Helicobacter pullorum isolates in fresh chicken meat - phenotypic and genotypic features.</title>
        <authorList>
            <person name="Borges V."/>
            <person name="Santos A."/>
            <person name="Correia C.B."/>
            <person name="Saraiva M."/>
            <person name="Menard A."/>
            <person name="Vieira L."/>
            <person name="Sampaio D.A."/>
            <person name="Gomes J.P."/>
            <person name="Oleastro M."/>
        </authorList>
    </citation>
    <scope>NUCLEOTIDE SEQUENCE [LARGE SCALE GENOMIC DNA]</scope>
    <source>
        <strain evidence="9 11">229334/12</strain>
        <strain evidence="8 10">229336/12</strain>
    </source>
</reference>
<comment type="similarity">
    <text evidence="1">Belongs to the thioredoxin family. DsbA subfamily.</text>
</comment>
<dbReference type="EMBL" id="JNOC01000034">
    <property type="protein sequence ID" value="KPH55714.1"/>
    <property type="molecule type" value="Genomic_DNA"/>
</dbReference>
<dbReference type="InterPro" id="IPR050824">
    <property type="entry name" value="Thiol_disulfide_DsbA"/>
</dbReference>
<dbReference type="STRING" id="35818.HPU229336_08530"/>
<dbReference type="PATRIC" id="fig|35818.10.peg.1680"/>
<dbReference type="Gene3D" id="3.40.30.10">
    <property type="entry name" value="Glutaredoxin"/>
    <property type="match status" value="1"/>
</dbReference>
<evidence type="ECO:0000313" key="11">
    <source>
        <dbReference type="Proteomes" id="UP000037997"/>
    </source>
</evidence>
<keyword evidence="5" id="KW-0676">Redox-active center</keyword>
<name>A0A0N1MR98_9HELI</name>
<dbReference type="PANTHER" id="PTHR35891:SF3">
    <property type="entry name" value="THIOL:DISULFIDE INTERCHANGE PROTEIN DSBL"/>
    <property type="match status" value="1"/>
</dbReference>
<comment type="caution">
    <text evidence="9">The sequence shown here is derived from an EMBL/GenBank/DDBJ whole genome shotgun (WGS) entry which is preliminary data.</text>
</comment>
<evidence type="ECO:0000313" key="9">
    <source>
        <dbReference type="EMBL" id="KPH55714.1"/>
    </source>
</evidence>
<evidence type="ECO:0000256" key="5">
    <source>
        <dbReference type="ARBA" id="ARBA00023284"/>
    </source>
</evidence>
<dbReference type="InterPro" id="IPR023205">
    <property type="entry name" value="DsbA/DsbL"/>
</dbReference>
<evidence type="ECO:0000256" key="3">
    <source>
        <dbReference type="ARBA" id="ARBA00022729"/>
    </source>
</evidence>
<dbReference type="Proteomes" id="UP000037997">
    <property type="component" value="Unassembled WGS sequence"/>
</dbReference>
<keyword evidence="4" id="KW-1015">Disulfide bond</keyword>
<accession>A0A0N1MR98</accession>
<evidence type="ECO:0000256" key="4">
    <source>
        <dbReference type="ARBA" id="ARBA00023157"/>
    </source>
</evidence>
<dbReference type="PIRSF" id="PIRSF001488">
    <property type="entry name" value="Tdi_protein"/>
    <property type="match status" value="1"/>
</dbReference>
<keyword evidence="3 6" id="KW-0732">Signal</keyword>
<feature type="signal peptide" evidence="6">
    <location>
        <begin position="1"/>
        <end position="20"/>
    </location>
</feature>
<dbReference type="InterPro" id="IPR036249">
    <property type="entry name" value="Thioredoxin-like_sf"/>
</dbReference>
<dbReference type="RefSeq" id="WP_054198012.1">
    <property type="nucleotide sequence ID" value="NZ_DYWB01000029.1"/>
</dbReference>
<organism evidence="9 11">
    <name type="scientific">Helicobacter pullorum</name>
    <dbReference type="NCBI Taxonomy" id="35818"/>
    <lineage>
        <taxon>Bacteria</taxon>
        <taxon>Pseudomonadati</taxon>
        <taxon>Campylobacterota</taxon>
        <taxon>Epsilonproteobacteria</taxon>
        <taxon>Campylobacterales</taxon>
        <taxon>Helicobacteraceae</taxon>
        <taxon>Helicobacter</taxon>
    </lineage>
</organism>
<evidence type="ECO:0000313" key="10">
    <source>
        <dbReference type="Proteomes" id="UP000037800"/>
    </source>
</evidence>
<evidence type="ECO:0000256" key="1">
    <source>
        <dbReference type="ARBA" id="ARBA00005791"/>
    </source>
</evidence>
<dbReference type="GO" id="GO:0016491">
    <property type="term" value="F:oxidoreductase activity"/>
    <property type="evidence" value="ECO:0007669"/>
    <property type="project" value="InterPro"/>
</dbReference>
<dbReference type="Pfam" id="PF01323">
    <property type="entry name" value="DSBA"/>
    <property type="match status" value="1"/>
</dbReference>
<gene>
    <name evidence="9" type="ORF">HPU229334_06545</name>
    <name evidence="8" type="ORF">HPU229336_08530</name>
</gene>
<feature type="chain" id="PRO_5009790657" description="Thiol:disulfide interchange protein DsbA" evidence="6">
    <location>
        <begin position="21"/>
        <end position="215"/>
    </location>
</feature>